<dbReference type="Gene3D" id="3.30.70.2970">
    <property type="entry name" value="Protein of unknown function (DUF541), domain 2"/>
    <property type="match status" value="1"/>
</dbReference>
<gene>
    <name evidence="2" type="ORF">BCB69_04965</name>
</gene>
<keyword evidence="1" id="KW-0732">Signal</keyword>
<evidence type="ECO:0000313" key="2">
    <source>
        <dbReference type="EMBL" id="AOH39353.1"/>
    </source>
</evidence>
<accession>A0A1B3WEF4</accession>
<evidence type="ECO:0008006" key="4">
    <source>
        <dbReference type="Google" id="ProtNLM"/>
    </source>
</evidence>
<dbReference type="PANTHER" id="PTHR34387:SF2">
    <property type="entry name" value="SLR1258 PROTEIN"/>
    <property type="match status" value="1"/>
</dbReference>
<protein>
    <recommendedName>
        <fullName evidence="4">SIMPL domain-containing protein</fullName>
    </recommendedName>
</protein>
<reference evidence="3" key="1">
    <citation type="submission" date="2016-08" db="EMBL/GenBank/DDBJ databases">
        <authorList>
            <person name="Holder M.E."/>
            <person name="Ajami N.J."/>
            <person name="Petrosino J.F."/>
        </authorList>
    </citation>
    <scope>NUCLEOTIDE SEQUENCE [LARGE SCALE GENOMIC DNA]</scope>
    <source>
        <strain evidence="3">F0677</strain>
    </source>
</reference>
<dbReference type="Proteomes" id="UP000094757">
    <property type="component" value="Chromosome"/>
</dbReference>
<feature type="signal peptide" evidence="1">
    <location>
        <begin position="1"/>
        <end position="25"/>
    </location>
</feature>
<dbReference type="EMBL" id="CP017037">
    <property type="protein sequence ID" value="AOH39353.1"/>
    <property type="molecule type" value="Genomic_DNA"/>
</dbReference>
<evidence type="ECO:0000313" key="3">
    <source>
        <dbReference type="Proteomes" id="UP000094757"/>
    </source>
</evidence>
<dbReference type="Pfam" id="PF04402">
    <property type="entry name" value="SIMPL"/>
    <property type="match status" value="1"/>
</dbReference>
<dbReference type="InterPro" id="IPR052022">
    <property type="entry name" value="26kDa_periplasmic_antigen"/>
</dbReference>
<dbReference type="InterPro" id="IPR007497">
    <property type="entry name" value="SIMPL/DUF541"/>
</dbReference>
<evidence type="ECO:0000256" key="1">
    <source>
        <dbReference type="SAM" id="SignalP"/>
    </source>
</evidence>
<feature type="chain" id="PRO_5008554621" description="SIMPL domain-containing protein" evidence="1">
    <location>
        <begin position="26"/>
        <end position="234"/>
    </location>
</feature>
<dbReference type="PANTHER" id="PTHR34387">
    <property type="entry name" value="SLR1258 PROTEIN"/>
    <property type="match status" value="1"/>
</dbReference>
<proteinExistence type="predicted"/>
<sequence>MNKKLIAVLLSGLIAGSFMTVSANAEEHTISVTGNARILIPADTATFYATVETYSPDAKVASRENAVIMNKVKKAVILAGAIESKLETDSYSVSPEYTYDKNGKRVFKEYEATNSLKIVVDNVKIVGKVMDAAVEAGAMNVHSVNFGVKDRSQYSDRVLRLATQNALHKAEIMAETVGSKVIGTVSLSQSSRSVYAPVFEAEMDLKAVGMRETTPVEATKEEMETTVNAVFQIQ</sequence>
<dbReference type="STRING" id="39950.BCB69_04965"/>
<name>A0A1B3WEF4_9FIRM</name>
<dbReference type="GO" id="GO:0006974">
    <property type="term" value="P:DNA damage response"/>
    <property type="evidence" value="ECO:0007669"/>
    <property type="project" value="TreeGrafter"/>
</dbReference>
<dbReference type="Gene3D" id="3.30.110.170">
    <property type="entry name" value="Protein of unknown function (DUF541), domain 1"/>
    <property type="match status" value="1"/>
</dbReference>
<organism evidence="2 3">
    <name type="scientific">Dialister pneumosintes</name>
    <dbReference type="NCBI Taxonomy" id="39950"/>
    <lineage>
        <taxon>Bacteria</taxon>
        <taxon>Bacillati</taxon>
        <taxon>Bacillota</taxon>
        <taxon>Negativicutes</taxon>
        <taxon>Veillonellales</taxon>
        <taxon>Veillonellaceae</taxon>
        <taxon>Dialister</taxon>
    </lineage>
</organism>
<dbReference type="RefSeq" id="WP_069177183.1">
    <property type="nucleotide sequence ID" value="NZ_CP017037.1"/>
</dbReference>
<dbReference type="AlphaFoldDB" id="A0A1B3WEF4"/>
<dbReference type="KEGG" id="dpn:BCB69_04965"/>